<evidence type="ECO:0000256" key="5">
    <source>
        <dbReference type="ARBA" id="ARBA00022617"/>
    </source>
</evidence>
<evidence type="ECO:0008006" key="17">
    <source>
        <dbReference type="Google" id="ProtNLM"/>
    </source>
</evidence>
<dbReference type="InterPro" id="IPR002401">
    <property type="entry name" value="Cyt_P450_E_grp-I"/>
</dbReference>
<accession>A0A1J8PGL4</accession>
<organism evidence="15 16">
    <name type="scientific">Rhizopogon vesiculosus</name>
    <dbReference type="NCBI Taxonomy" id="180088"/>
    <lineage>
        <taxon>Eukaryota</taxon>
        <taxon>Fungi</taxon>
        <taxon>Dikarya</taxon>
        <taxon>Basidiomycota</taxon>
        <taxon>Agaricomycotina</taxon>
        <taxon>Agaricomycetes</taxon>
        <taxon>Agaricomycetidae</taxon>
        <taxon>Boletales</taxon>
        <taxon>Suillineae</taxon>
        <taxon>Rhizopogonaceae</taxon>
        <taxon>Rhizopogon</taxon>
    </lineage>
</organism>
<evidence type="ECO:0000256" key="14">
    <source>
        <dbReference type="RuleBase" id="RU000461"/>
    </source>
</evidence>
<evidence type="ECO:0000313" key="16">
    <source>
        <dbReference type="Proteomes" id="UP000183567"/>
    </source>
</evidence>
<dbReference type="EMBL" id="LVVM01006306">
    <property type="protein sequence ID" value="OJA08374.1"/>
    <property type="molecule type" value="Genomic_DNA"/>
</dbReference>
<comment type="caution">
    <text evidence="15">The sequence shown here is derived from an EMBL/GenBank/DDBJ whole genome shotgun (WGS) entry which is preliminary data.</text>
</comment>
<dbReference type="InterPro" id="IPR036396">
    <property type="entry name" value="Cyt_P450_sf"/>
</dbReference>
<keyword evidence="7 13" id="KW-0479">Metal-binding</keyword>
<proteinExistence type="inferred from homology"/>
<dbReference type="InterPro" id="IPR017972">
    <property type="entry name" value="Cyt_P450_CS"/>
</dbReference>
<dbReference type="Gene3D" id="1.10.630.10">
    <property type="entry name" value="Cytochrome P450"/>
    <property type="match status" value="1"/>
</dbReference>
<sequence>MLPAFGGPEIRALLSSFQGCAKSMSNKWMDMMSNSKEQSVVLDIHAWLSRATLDAVGEAAFDARFGCMDENESPLVQAYNNLVTDIFSSPSDMQILFQGVSRYIPLGILKYIGNTSKNSLLVRMREVSSAATVVAKQMVEEKAAMLLQGKGSRDVFSLLIKANMDTEAKAKLTEEELFAQMRTILFTGQEMTSKTISWAVLELAKHPEIQSRLRAEIRETDTAVHARGDADFTIADFDAMPYTTAVIKEVLRFCPVLYHSCRYATEDDVLPLSEPVTTRSGEVIHELPVSKGTWIVVSLAGYNRNKDLWGENAHVFDPERWLSGAAKEKKATGFSVYSDLGSFGGGTRACIGWRFAVIEIQAFLTEIIGKFELTLTDKSKRIRREACVVMAPTVEGEVENGIQLPLRVSVAPRTE</sequence>
<dbReference type="PANTHER" id="PTHR24305:SF166">
    <property type="entry name" value="CYTOCHROME P450 12A4, MITOCHONDRIAL-RELATED"/>
    <property type="match status" value="1"/>
</dbReference>
<dbReference type="Pfam" id="PF00067">
    <property type="entry name" value="p450"/>
    <property type="match status" value="1"/>
</dbReference>
<dbReference type="GO" id="GO:0020037">
    <property type="term" value="F:heme binding"/>
    <property type="evidence" value="ECO:0007669"/>
    <property type="project" value="InterPro"/>
</dbReference>
<dbReference type="GO" id="GO:0016705">
    <property type="term" value="F:oxidoreductase activity, acting on paired donors, with incorporation or reduction of molecular oxygen"/>
    <property type="evidence" value="ECO:0007669"/>
    <property type="project" value="InterPro"/>
</dbReference>
<comment type="subcellular location">
    <subcellularLocation>
        <location evidence="2">Membrane</location>
    </subcellularLocation>
</comment>
<keyword evidence="11 14" id="KW-0503">Monooxygenase</keyword>
<evidence type="ECO:0000313" key="15">
    <source>
        <dbReference type="EMBL" id="OJA08374.1"/>
    </source>
</evidence>
<evidence type="ECO:0000256" key="9">
    <source>
        <dbReference type="ARBA" id="ARBA00023002"/>
    </source>
</evidence>
<keyword evidence="8" id="KW-1133">Transmembrane helix</keyword>
<dbReference type="PRINTS" id="PR00463">
    <property type="entry name" value="EP450I"/>
</dbReference>
<evidence type="ECO:0000256" key="4">
    <source>
        <dbReference type="ARBA" id="ARBA00010617"/>
    </source>
</evidence>
<comment type="pathway">
    <text evidence="3">Secondary metabolite biosynthesis; terpenoid biosynthesis.</text>
</comment>
<gene>
    <name evidence="15" type="ORF">AZE42_00989</name>
</gene>
<keyword evidence="16" id="KW-1185">Reference proteome</keyword>
<dbReference type="InterPro" id="IPR050121">
    <property type="entry name" value="Cytochrome_P450_monoxygenase"/>
</dbReference>
<comment type="cofactor">
    <cofactor evidence="1 13">
        <name>heme</name>
        <dbReference type="ChEBI" id="CHEBI:30413"/>
    </cofactor>
</comment>
<comment type="similarity">
    <text evidence="4 14">Belongs to the cytochrome P450 family.</text>
</comment>
<evidence type="ECO:0000256" key="8">
    <source>
        <dbReference type="ARBA" id="ARBA00022989"/>
    </source>
</evidence>
<dbReference type="GO" id="GO:0005506">
    <property type="term" value="F:iron ion binding"/>
    <property type="evidence" value="ECO:0007669"/>
    <property type="project" value="InterPro"/>
</dbReference>
<evidence type="ECO:0000256" key="11">
    <source>
        <dbReference type="ARBA" id="ARBA00023033"/>
    </source>
</evidence>
<evidence type="ECO:0000256" key="13">
    <source>
        <dbReference type="PIRSR" id="PIRSR602401-1"/>
    </source>
</evidence>
<evidence type="ECO:0000256" key="12">
    <source>
        <dbReference type="ARBA" id="ARBA00023136"/>
    </source>
</evidence>
<evidence type="ECO:0000256" key="7">
    <source>
        <dbReference type="ARBA" id="ARBA00022723"/>
    </source>
</evidence>
<evidence type="ECO:0000256" key="2">
    <source>
        <dbReference type="ARBA" id="ARBA00004370"/>
    </source>
</evidence>
<dbReference type="PROSITE" id="PS00086">
    <property type="entry name" value="CYTOCHROME_P450"/>
    <property type="match status" value="1"/>
</dbReference>
<dbReference type="GO" id="GO:0004497">
    <property type="term" value="F:monooxygenase activity"/>
    <property type="evidence" value="ECO:0007669"/>
    <property type="project" value="UniProtKB-KW"/>
</dbReference>
<dbReference type="GO" id="GO:0016020">
    <property type="term" value="C:membrane"/>
    <property type="evidence" value="ECO:0007669"/>
    <property type="project" value="UniProtKB-SubCell"/>
</dbReference>
<dbReference type="SUPFAM" id="SSF48264">
    <property type="entry name" value="Cytochrome P450"/>
    <property type="match status" value="1"/>
</dbReference>
<dbReference type="STRING" id="180088.A0A1J8PGL4"/>
<dbReference type="OrthoDB" id="1470350at2759"/>
<evidence type="ECO:0000256" key="10">
    <source>
        <dbReference type="ARBA" id="ARBA00023004"/>
    </source>
</evidence>
<feature type="binding site" description="axial binding residue" evidence="13">
    <location>
        <position position="350"/>
    </location>
    <ligand>
        <name>heme</name>
        <dbReference type="ChEBI" id="CHEBI:30413"/>
    </ligand>
    <ligandPart>
        <name>Fe</name>
        <dbReference type="ChEBI" id="CHEBI:18248"/>
    </ligandPart>
</feature>
<evidence type="ECO:0000256" key="6">
    <source>
        <dbReference type="ARBA" id="ARBA00022692"/>
    </source>
</evidence>
<dbReference type="InterPro" id="IPR001128">
    <property type="entry name" value="Cyt_P450"/>
</dbReference>
<reference evidence="15 16" key="1">
    <citation type="submission" date="2016-03" db="EMBL/GenBank/DDBJ databases">
        <title>Comparative genomics of the ectomycorrhizal sister species Rhizopogon vinicolor and Rhizopogon vesiculosus (Basidiomycota: Boletales) reveals a divergence of the mating type B locus.</title>
        <authorList>
            <person name="Mujic A.B."/>
            <person name="Kuo A."/>
            <person name="Tritt A."/>
            <person name="Lipzen A."/>
            <person name="Chen C."/>
            <person name="Johnson J."/>
            <person name="Sharma A."/>
            <person name="Barry K."/>
            <person name="Grigoriev I.V."/>
            <person name="Spatafora J.W."/>
        </authorList>
    </citation>
    <scope>NUCLEOTIDE SEQUENCE [LARGE SCALE GENOMIC DNA]</scope>
    <source>
        <strain evidence="15 16">AM-OR11-056</strain>
    </source>
</reference>
<keyword evidence="5 13" id="KW-0349">Heme</keyword>
<keyword evidence="6" id="KW-0812">Transmembrane</keyword>
<name>A0A1J8PGL4_9AGAM</name>
<evidence type="ECO:0000256" key="3">
    <source>
        <dbReference type="ARBA" id="ARBA00004721"/>
    </source>
</evidence>
<dbReference type="PANTHER" id="PTHR24305">
    <property type="entry name" value="CYTOCHROME P450"/>
    <property type="match status" value="1"/>
</dbReference>
<dbReference type="PRINTS" id="PR00385">
    <property type="entry name" value="P450"/>
</dbReference>
<protein>
    <recommendedName>
        <fullName evidence="17">Cytochrome P450</fullName>
    </recommendedName>
</protein>
<keyword evidence="10 13" id="KW-0408">Iron</keyword>
<keyword evidence="9 14" id="KW-0560">Oxidoreductase</keyword>
<evidence type="ECO:0000256" key="1">
    <source>
        <dbReference type="ARBA" id="ARBA00001971"/>
    </source>
</evidence>
<keyword evidence="12" id="KW-0472">Membrane</keyword>
<dbReference type="Proteomes" id="UP000183567">
    <property type="component" value="Unassembled WGS sequence"/>
</dbReference>
<dbReference type="AlphaFoldDB" id="A0A1J8PGL4"/>